<name>A0A5B8RFU0_9ZZZZ</name>
<keyword evidence="6" id="KW-0676">Redox-active center</keyword>
<dbReference type="InterPro" id="IPR050217">
    <property type="entry name" value="Peroxiredoxin"/>
</dbReference>
<dbReference type="EMBL" id="MN079104">
    <property type="protein sequence ID" value="QEA05557.1"/>
    <property type="molecule type" value="Genomic_DNA"/>
</dbReference>
<dbReference type="InterPro" id="IPR036249">
    <property type="entry name" value="Thioredoxin-like_sf"/>
</dbReference>
<dbReference type="GO" id="GO:0033554">
    <property type="term" value="P:cellular response to stress"/>
    <property type="evidence" value="ECO:0007669"/>
    <property type="project" value="TreeGrafter"/>
</dbReference>
<sequence>MVEEQSRPKEGVQPRLNEPAPDFRVDTTAGELSLADYRGRWLVLFSHPADFTPVCTSEFLAFARAQDRFDALGADLLGLSVDSEFAHIAWMQSIQEKFGVEVRFPLIADAKMEVARAYGMIHHGASDRSAVRATFIIDPDGVLRSMHYYPMRNGRSIEEILRLLQALRTSDGHGVATPAGWQPGESVIVPPPRTAGAAAERLANDDYAVTDWYFAKTSVVE</sequence>
<dbReference type="SUPFAM" id="SSF52833">
    <property type="entry name" value="Thioredoxin-like"/>
    <property type="match status" value="1"/>
</dbReference>
<keyword evidence="4" id="KW-0049">Antioxidant</keyword>
<dbReference type="NCBIfam" id="NF009668">
    <property type="entry name" value="PRK13189.1"/>
    <property type="match status" value="1"/>
</dbReference>
<accession>A0A5B8RFU0</accession>
<dbReference type="Pfam" id="PF00578">
    <property type="entry name" value="AhpC-TSA"/>
    <property type="match status" value="1"/>
</dbReference>
<evidence type="ECO:0000259" key="8">
    <source>
        <dbReference type="PROSITE" id="PS51352"/>
    </source>
</evidence>
<gene>
    <name evidence="9" type="primary">prxU</name>
    <name evidence="9" type="ORF">KBTEX_01880</name>
</gene>
<dbReference type="PANTHER" id="PTHR10681:SF128">
    <property type="entry name" value="THIOREDOXIN-DEPENDENT PEROXIDE REDUCTASE, MITOCHONDRIAL"/>
    <property type="match status" value="1"/>
</dbReference>
<dbReference type="GO" id="GO:0042744">
    <property type="term" value="P:hydrogen peroxide catabolic process"/>
    <property type="evidence" value="ECO:0007669"/>
    <property type="project" value="TreeGrafter"/>
</dbReference>
<keyword evidence="5 9" id="KW-0560">Oxidoreductase</keyword>
<dbReference type="InterPro" id="IPR024706">
    <property type="entry name" value="Peroxiredoxin_AhpC-typ"/>
</dbReference>
<protein>
    <submittedName>
        <fullName evidence="9">Selenocysteine-containing peroxiredoxin PrxU</fullName>
        <ecNumber evidence="9">1.11.1.15</ecNumber>
    </submittedName>
</protein>
<evidence type="ECO:0000256" key="4">
    <source>
        <dbReference type="ARBA" id="ARBA00022862"/>
    </source>
</evidence>
<dbReference type="PIRSF" id="PIRSF000239">
    <property type="entry name" value="AHPC"/>
    <property type="match status" value="1"/>
</dbReference>
<evidence type="ECO:0000256" key="7">
    <source>
        <dbReference type="SAM" id="MobiDB-lite"/>
    </source>
</evidence>
<comment type="similarity">
    <text evidence="1">Belongs to the peroxiredoxin family. AhpC/Prx1 subfamily.</text>
</comment>
<organism evidence="9">
    <name type="scientific">uncultured organism</name>
    <dbReference type="NCBI Taxonomy" id="155900"/>
    <lineage>
        <taxon>unclassified sequences</taxon>
        <taxon>environmental samples</taxon>
    </lineage>
</organism>
<proteinExistence type="inferred from homology"/>
<dbReference type="PANTHER" id="PTHR10681">
    <property type="entry name" value="THIOREDOXIN PEROXIDASE"/>
    <property type="match status" value="1"/>
</dbReference>
<dbReference type="HAMAP" id="MF_00401">
    <property type="entry name" value="Peroxiredoxin"/>
    <property type="match status" value="1"/>
</dbReference>
<dbReference type="AlphaFoldDB" id="A0A5B8RFU0"/>
<dbReference type="InterPro" id="IPR022915">
    <property type="entry name" value="Peroxiredoxin_TDXH"/>
</dbReference>
<dbReference type="PROSITE" id="PS51352">
    <property type="entry name" value="THIOREDOXIN_2"/>
    <property type="match status" value="1"/>
</dbReference>
<feature type="region of interest" description="Disordered" evidence="7">
    <location>
        <begin position="1"/>
        <end position="22"/>
    </location>
</feature>
<evidence type="ECO:0000256" key="2">
    <source>
        <dbReference type="ARBA" id="ARBA00022490"/>
    </source>
</evidence>
<evidence type="ECO:0000256" key="1">
    <source>
        <dbReference type="ARBA" id="ARBA00009796"/>
    </source>
</evidence>
<dbReference type="Gene3D" id="3.40.30.10">
    <property type="entry name" value="Glutaredoxin"/>
    <property type="match status" value="1"/>
</dbReference>
<dbReference type="EC" id="1.11.1.15" evidence="9"/>
<feature type="domain" description="Thioredoxin" evidence="8">
    <location>
        <begin position="14"/>
        <end position="169"/>
    </location>
</feature>
<dbReference type="InterPro" id="IPR013766">
    <property type="entry name" value="Thioredoxin_domain"/>
</dbReference>
<dbReference type="GO" id="GO:0008379">
    <property type="term" value="F:thioredoxin peroxidase activity"/>
    <property type="evidence" value="ECO:0007669"/>
    <property type="project" value="TreeGrafter"/>
</dbReference>
<evidence type="ECO:0000256" key="6">
    <source>
        <dbReference type="ARBA" id="ARBA00023284"/>
    </source>
</evidence>
<dbReference type="GO" id="GO:0006979">
    <property type="term" value="P:response to oxidative stress"/>
    <property type="evidence" value="ECO:0007669"/>
    <property type="project" value="TreeGrafter"/>
</dbReference>
<evidence type="ECO:0000256" key="3">
    <source>
        <dbReference type="ARBA" id="ARBA00022559"/>
    </source>
</evidence>
<feature type="compositionally biased region" description="Basic and acidic residues" evidence="7">
    <location>
        <begin position="1"/>
        <end position="12"/>
    </location>
</feature>
<evidence type="ECO:0000256" key="5">
    <source>
        <dbReference type="ARBA" id="ARBA00023002"/>
    </source>
</evidence>
<dbReference type="InterPro" id="IPR019479">
    <property type="entry name" value="Peroxiredoxin_C"/>
</dbReference>
<dbReference type="InterPro" id="IPR000866">
    <property type="entry name" value="AhpC/TSA"/>
</dbReference>
<reference evidence="9" key="1">
    <citation type="submission" date="2019-06" db="EMBL/GenBank/DDBJ databases">
        <authorList>
            <person name="Murdoch R.W."/>
            <person name="Fathepure B."/>
        </authorList>
    </citation>
    <scope>NUCLEOTIDE SEQUENCE</scope>
</reference>
<keyword evidence="3 9" id="KW-0575">Peroxidase</keyword>
<dbReference type="Gene3D" id="3.30.1020.10">
    <property type="entry name" value="Antioxidant, Horf6, Chain A, domain2"/>
    <property type="match status" value="1"/>
</dbReference>
<dbReference type="Pfam" id="PF10417">
    <property type="entry name" value="1-cysPrx_C"/>
    <property type="match status" value="1"/>
</dbReference>
<keyword evidence="2" id="KW-0963">Cytoplasm</keyword>
<evidence type="ECO:0000313" key="9">
    <source>
        <dbReference type="EMBL" id="QEA05557.1"/>
    </source>
</evidence>